<dbReference type="EMBL" id="WSFO01000001">
    <property type="protein sequence ID" value="KAE9632621.1"/>
    <property type="molecule type" value="Genomic_DNA"/>
</dbReference>
<protein>
    <submittedName>
        <fullName evidence="2">Aspartate carbamoyltransferase catalytic subunit</fullName>
    </submittedName>
</protein>
<keyword evidence="2" id="KW-0808">Transferase</keyword>
<comment type="caution">
    <text evidence="2">The sequence shown here is derived from an EMBL/GenBank/DDBJ whole genome shotgun (WGS) entry which is preliminary data.</text>
</comment>
<accession>A0A6A4RNP7</accession>
<gene>
    <name evidence="2" type="ORF">GP644_02280</name>
</gene>
<evidence type="ECO:0000313" key="3">
    <source>
        <dbReference type="Proteomes" id="UP000441586"/>
    </source>
</evidence>
<dbReference type="GO" id="GO:0016740">
    <property type="term" value="F:transferase activity"/>
    <property type="evidence" value="ECO:0007669"/>
    <property type="project" value="UniProtKB-KW"/>
</dbReference>
<feature type="transmembrane region" description="Helical" evidence="1">
    <location>
        <begin position="61"/>
        <end position="81"/>
    </location>
</feature>
<keyword evidence="1" id="KW-1133">Transmembrane helix</keyword>
<reference evidence="2 3" key="1">
    <citation type="submission" date="2019-12" db="EMBL/GenBank/DDBJ databases">
        <authorList>
            <person name="Zhang Y.-J."/>
        </authorList>
    </citation>
    <scope>NUCLEOTIDE SEQUENCE [LARGE SCALE GENOMIC DNA]</scope>
    <source>
        <strain evidence="2 3">H18S-6</strain>
    </source>
</reference>
<evidence type="ECO:0000313" key="2">
    <source>
        <dbReference type="EMBL" id="KAE9632621.1"/>
    </source>
</evidence>
<keyword evidence="1" id="KW-0472">Membrane</keyword>
<sequence length="178" mass="20029">MNETDQWVGILDDDEKILWQGRPDGGVSIKIQNILMAIFGTIFAGFALFWMIIASKGGGNFWLFGLLHFSVGLTLVLYSLFWSTFRRRRSWYTLTDRRAFIAINLPLRGKSLKSYPIASSSPLELIDGNLSSVNFAEEVKSGKNGSYTVSIGFERLTDGREVYRLMRDIQTKGKGTTA</sequence>
<evidence type="ECO:0000256" key="1">
    <source>
        <dbReference type="SAM" id="Phobius"/>
    </source>
</evidence>
<feature type="transmembrane region" description="Helical" evidence="1">
    <location>
        <begin position="34"/>
        <end position="55"/>
    </location>
</feature>
<dbReference type="AlphaFoldDB" id="A0A6A4RNP7"/>
<dbReference type="RefSeq" id="WP_158976721.1">
    <property type="nucleotide sequence ID" value="NZ_WSFO01000001.1"/>
</dbReference>
<proteinExistence type="predicted"/>
<dbReference type="Proteomes" id="UP000441586">
    <property type="component" value="Unassembled WGS sequence"/>
</dbReference>
<name>A0A6A4RNP7_9RHOB</name>
<keyword evidence="1" id="KW-0812">Transmembrane</keyword>
<organism evidence="2 3">
    <name type="scientific">Parasedimentitalea maritima</name>
    <dbReference type="NCBI Taxonomy" id="2578117"/>
    <lineage>
        <taxon>Bacteria</taxon>
        <taxon>Pseudomonadati</taxon>
        <taxon>Pseudomonadota</taxon>
        <taxon>Alphaproteobacteria</taxon>
        <taxon>Rhodobacterales</taxon>
        <taxon>Paracoccaceae</taxon>
        <taxon>Parasedimentitalea</taxon>
    </lineage>
</organism>